<name>A0A0F8V8V7_9EURO</name>
<feature type="region of interest" description="Disordered" evidence="6">
    <location>
        <begin position="594"/>
        <end position="617"/>
    </location>
</feature>
<dbReference type="GO" id="GO:0000981">
    <property type="term" value="F:DNA-binding transcription factor activity, RNA polymerase II-specific"/>
    <property type="evidence" value="ECO:0007669"/>
    <property type="project" value="InterPro"/>
</dbReference>
<gene>
    <name evidence="8" type="ORF">AOCH_001318</name>
</gene>
<evidence type="ECO:0000256" key="1">
    <source>
        <dbReference type="ARBA" id="ARBA00022723"/>
    </source>
</evidence>
<dbReference type="GO" id="GO:0006351">
    <property type="term" value="P:DNA-templated transcription"/>
    <property type="evidence" value="ECO:0007669"/>
    <property type="project" value="InterPro"/>
</dbReference>
<keyword evidence="4" id="KW-0804">Transcription</keyword>
<dbReference type="InterPro" id="IPR007219">
    <property type="entry name" value="XnlR_reg_dom"/>
</dbReference>
<evidence type="ECO:0000256" key="4">
    <source>
        <dbReference type="ARBA" id="ARBA00023163"/>
    </source>
</evidence>
<organism evidence="8 9">
    <name type="scientific">Aspergillus ochraceoroseus</name>
    <dbReference type="NCBI Taxonomy" id="138278"/>
    <lineage>
        <taxon>Eukaryota</taxon>
        <taxon>Fungi</taxon>
        <taxon>Dikarya</taxon>
        <taxon>Ascomycota</taxon>
        <taxon>Pezizomycotina</taxon>
        <taxon>Eurotiomycetes</taxon>
        <taxon>Eurotiomycetidae</taxon>
        <taxon>Eurotiales</taxon>
        <taxon>Aspergillaceae</taxon>
        <taxon>Aspergillus</taxon>
        <taxon>Aspergillus subgen. Nidulantes</taxon>
    </lineage>
</organism>
<keyword evidence="5" id="KW-0539">Nucleus</keyword>
<feature type="domain" description="Zn(2)-C6 fungal-type" evidence="7">
    <location>
        <begin position="32"/>
        <end position="61"/>
    </location>
</feature>
<evidence type="ECO:0000313" key="8">
    <source>
        <dbReference type="EMBL" id="KKK19441.1"/>
    </source>
</evidence>
<evidence type="ECO:0000256" key="2">
    <source>
        <dbReference type="ARBA" id="ARBA00023015"/>
    </source>
</evidence>
<dbReference type="CDD" id="cd12148">
    <property type="entry name" value="fungal_TF_MHR"/>
    <property type="match status" value="1"/>
</dbReference>
<proteinExistence type="predicted"/>
<sequence>MPESKSRVFKAPAASKSATDDNLKRRKNVGTACLACKARKLKCTGEPPCANCIKSRLECNLDETTDKRRRGALKRKIDQLEDKEGLLIRLMEVLRDTSDRRTGPLLNLIRSNASLPEIQFYIEHELPRSDSTLTPELTDIWDAVKQRQPWEPLSERSVRDIQQPSEIPCFSVPAQPWTSIVADNNLVSHLISLWFTWVHPFCNWIDRDLFIRDMQAGSLSATFCSQFLVNIILADACAYSDYPEVYGVPGDLTSKGSHFYEQAKRLLDKEEGRISLPTVQGLGVLWMCASITGRDRQEWICRGQLAYSLQELSEASAKSSSQVESDIPVVQVIHDTNWGLFNLSMIHALSDTKGPAVKLPQTPRIPSNHESDKDRWHAYPHPHKDVASHAPCLFNALCNLHQITYSLRACLFAQSESPHERLEVGNGTLDAIRELSLWAGRLPKCLNDTAVDMPHVVSLHVYYHTIMMTIYRVLNTQPSCMTATNHDAIISPVHAQEVCLSSARHIAHLTQIYHSRWGLDRMPGINIHWIMAALLTLLETLDDPASRAAFISLTVAARALSRRWEPTRGLFHTIQTTAQQYGVLLPAEIQPLFVDPDQGSTSSTQVRSEISETSMEP</sequence>
<comment type="caution">
    <text evidence="8">The sequence shown here is derived from an EMBL/GenBank/DDBJ whole genome shotgun (WGS) entry which is preliminary data.</text>
</comment>
<dbReference type="Pfam" id="PF04082">
    <property type="entry name" value="Fungal_trans"/>
    <property type="match status" value="1"/>
</dbReference>
<dbReference type="InterPro" id="IPR036864">
    <property type="entry name" value="Zn2-C6_fun-type_DNA-bd_sf"/>
</dbReference>
<dbReference type="GO" id="GO:0003677">
    <property type="term" value="F:DNA binding"/>
    <property type="evidence" value="ECO:0007669"/>
    <property type="project" value="UniProtKB-KW"/>
</dbReference>
<evidence type="ECO:0000259" key="7">
    <source>
        <dbReference type="PROSITE" id="PS50048"/>
    </source>
</evidence>
<dbReference type="PANTHER" id="PTHR47256:SF1">
    <property type="entry name" value="ZN(II)2CYS6 TRANSCRIPTION FACTOR (EUROFUNG)"/>
    <property type="match status" value="1"/>
</dbReference>
<dbReference type="VEuPathDB" id="FungiDB:P175DRAFT_0443092"/>
<dbReference type="Proteomes" id="UP000034947">
    <property type="component" value="Unassembled WGS sequence"/>
</dbReference>
<evidence type="ECO:0000256" key="5">
    <source>
        <dbReference type="ARBA" id="ARBA00023242"/>
    </source>
</evidence>
<feature type="compositionally biased region" description="Polar residues" evidence="6">
    <location>
        <begin position="598"/>
        <end position="617"/>
    </location>
</feature>
<dbReference type="AlphaFoldDB" id="A0A0F8V8V7"/>
<dbReference type="Gene3D" id="4.10.240.10">
    <property type="entry name" value="Zn(2)-C6 fungal-type DNA-binding domain"/>
    <property type="match status" value="1"/>
</dbReference>
<dbReference type="InterPro" id="IPR053187">
    <property type="entry name" value="Notoamide_regulator"/>
</dbReference>
<dbReference type="CDD" id="cd00067">
    <property type="entry name" value="GAL4"/>
    <property type="match status" value="1"/>
</dbReference>
<keyword evidence="1" id="KW-0479">Metal-binding</keyword>
<dbReference type="Pfam" id="PF00172">
    <property type="entry name" value="Zn_clus"/>
    <property type="match status" value="1"/>
</dbReference>
<keyword evidence="2" id="KW-0805">Transcription regulation</keyword>
<dbReference type="PROSITE" id="PS50048">
    <property type="entry name" value="ZN2_CY6_FUNGAL_2"/>
    <property type="match status" value="1"/>
</dbReference>
<dbReference type="EMBL" id="JYKN01001663">
    <property type="protein sequence ID" value="KKK19441.1"/>
    <property type="molecule type" value="Genomic_DNA"/>
</dbReference>
<evidence type="ECO:0000256" key="6">
    <source>
        <dbReference type="SAM" id="MobiDB-lite"/>
    </source>
</evidence>
<dbReference type="SMART" id="SM00066">
    <property type="entry name" value="GAL4"/>
    <property type="match status" value="1"/>
</dbReference>
<protein>
    <recommendedName>
        <fullName evidence="7">Zn(2)-C6 fungal-type domain-containing protein</fullName>
    </recommendedName>
</protein>
<dbReference type="OrthoDB" id="2593732at2759"/>
<evidence type="ECO:0000313" key="9">
    <source>
        <dbReference type="Proteomes" id="UP000034947"/>
    </source>
</evidence>
<dbReference type="GO" id="GO:0008270">
    <property type="term" value="F:zinc ion binding"/>
    <property type="evidence" value="ECO:0007669"/>
    <property type="project" value="InterPro"/>
</dbReference>
<dbReference type="PROSITE" id="PS00463">
    <property type="entry name" value="ZN2_CY6_FUNGAL_1"/>
    <property type="match status" value="1"/>
</dbReference>
<keyword evidence="9" id="KW-1185">Reference proteome</keyword>
<keyword evidence="3" id="KW-0238">DNA-binding</keyword>
<accession>A0A0F8V8V7</accession>
<dbReference type="PANTHER" id="PTHR47256">
    <property type="entry name" value="ZN(II)2CYS6 TRANSCRIPTION FACTOR (EUROFUNG)-RELATED"/>
    <property type="match status" value="1"/>
</dbReference>
<evidence type="ECO:0000256" key="3">
    <source>
        <dbReference type="ARBA" id="ARBA00023125"/>
    </source>
</evidence>
<dbReference type="SUPFAM" id="SSF57701">
    <property type="entry name" value="Zn2/Cys6 DNA-binding domain"/>
    <property type="match status" value="1"/>
</dbReference>
<feature type="region of interest" description="Disordered" evidence="6">
    <location>
        <begin position="1"/>
        <end position="22"/>
    </location>
</feature>
<dbReference type="InterPro" id="IPR001138">
    <property type="entry name" value="Zn2Cys6_DnaBD"/>
</dbReference>
<reference evidence="8 9" key="1">
    <citation type="submission" date="2015-02" db="EMBL/GenBank/DDBJ databases">
        <title>Draft Genome Sequences of Two Closely-Related Aflatoxigenic Aspergillus Species Obtained from the Cote d'Ivoire.</title>
        <authorList>
            <person name="Moore G.G."/>
            <person name="Beltz S.B."/>
            <person name="Mack B.M."/>
        </authorList>
    </citation>
    <scope>NUCLEOTIDE SEQUENCE [LARGE SCALE GENOMIC DNA]</scope>
    <source>
        <strain evidence="8 9">SRRC1432</strain>
    </source>
</reference>